<feature type="compositionally biased region" description="Basic and acidic residues" evidence="6">
    <location>
        <begin position="95"/>
        <end position="106"/>
    </location>
</feature>
<evidence type="ECO:0000256" key="4">
    <source>
        <dbReference type="ARBA" id="ARBA00023125"/>
    </source>
</evidence>
<comment type="similarity">
    <text evidence="1">In the C-terminal section; belongs to the class-I pyridoxal-phosphate-dependent aminotransferase family.</text>
</comment>
<proteinExistence type="inferred from homology"/>
<accession>A0A1M6V9X4</accession>
<evidence type="ECO:0000256" key="2">
    <source>
        <dbReference type="ARBA" id="ARBA00022898"/>
    </source>
</evidence>
<dbReference type="Proteomes" id="UP000184275">
    <property type="component" value="Unassembled WGS sequence"/>
</dbReference>
<dbReference type="EMBL" id="FRAW01000017">
    <property type="protein sequence ID" value="SHK78106.1"/>
    <property type="molecule type" value="Genomic_DNA"/>
</dbReference>
<dbReference type="InterPro" id="IPR004839">
    <property type="entry name" value="Aminotransferase_I/II_large"/>
</dbReference>
<keyword evidence="8" id="KW-0032">Aminotransferase</keyword>
<keyword evidence="2" id="KW-0663">Pyridoxal phosphate</keyword>
<reference evidence="9" key="1">
    <citation type="submission" date="2016-11" db="EMBL/GenBank/DDBJ databases">
        <authorList>
            <person name="Varghese N."/>
            <person name="Submissions S."/>
        </authorList>
    </citation>
    <scope>NUCLEOTIDE SEQUENCE [LARGE SCALE GENOMIC DNA]</scope>
    <source>
        <strain evidence="9">UWOS</strain>
    </source>
</reference>
<evidence type="ECO:0000313" key="8">
    <source>
        <dbReference type="EMBL" id="SHK78106.1"/>
    </source>
</evidence>
<evidence type="ECO:0000313" key="9">
    <source>
        <dbReference type="Proteomes" id="UP000184275"/>
    </source>
</evidence>
<protein>
    <submittedName>
        <fullName evidence="8">GntR family transcriptional regulator / MocR family aminotransferase</fullName>
    </submittedName>
</protein>
<sequence length="472" mass="54158">MLSYEMKNSGDESLYHFLYRSIRNDILAGRLEADQKLPSKRPFARQLGVSVVTVENAYAQLLAEGFIWTQPRKGFFVSAIRTPKESVQKRPALPESRESREEKSEAPTELVANFADNQLEESSFPFSTWATIARRVLGERQRDLLKRSPHCGVRELRVAIAKMLFDFRGLSVDPECIVVGAGTDCLYSWLVQLLGFDKKYGVEDPGYSKISKIYRKLNVVCHFIPMDENGIRIDQLEETCTDVVHISPSHHFPTGRVMPISRRYELLGWASRSSNRYIVEDEYDSEFRMVGHPIPSLQSIDVQEKTIYINSFTKTLASTVRVGYMVLPKSLAQRFRNEFSFYTCTVSNLEQYVLATYIAGGFYEKHINRMRNFYRGRRDFLIEAIRQSRLKDFVEIAGQDAGLHFILKVKTDLKDEDFCALLREKGVFLRALSDYYAISEPSSHEFVVNYSSVPQNKIPLAVQKIAEVLKLG</sequence>
<gene>
    <name evidence="8" type="ORF">SAMN05720469_11748</name>
</gene>
<organism evidence="8 9">
    <name type="scientific">Fibrobacter intestinalis</name>
    <dbReference type="NCBI Taxonomy" id="28122"/>
    <lineage>
        <taxon>Bacteria</taxon>
        <taxon>Pseudomonadati</taxon>
        <taxon>Fibrobacterota</taxon>
        <taxon>Fibrobacteria</taxon>
        <taxon>Fibrobacterales</taxon>
        <taxon>Fibrobacteraceae</taxon>
        <taxon>Fibrobacter</taxon>
    </lineage>
</organism>
<name>A0A1M6V9X4_9BACT</name>
<keyword evidence="3" id="KW-0805">Transcription regulation</keyword>
<feature type="region of interest" description="Disordered" evidence="6">
    <location>
        <begin position="87"/>
        <end position="107"/>
    </location>
</feature>
<evidence type="ECO:0000256" key="1">
    <source>
        <dbReference type="ARBA" id="ARBA00005384"/>
    </source>
</evidence>
<dbReference type="GO" id="GO:0003677">
    <property type="term" value="F:DNA binding"/>
    <property type="evidence" value="ECO:0007669"/>
    <property type="project" value="UniProtKB-KW"/>
</dbReference>
<dbReference type="InterPro" id="IPR051446">
    <property type="entry name" value="HTH_trans_reg/aminotransferase"/>
</dbReference>
<dbReference type="CDD" id="cd00609">
    <property type="entry name" value="AAT_like"/>
    <property type="match status" value="1"/>
</dbReference>
<dbReference type="RefSeq" id="WP_073304676.1">
    <property type="nucleotide sequence ID" value="NZ_FRAW01000017.1"/>
</dbReference>
<dbReference type="GO" id="GO:0030170">
    <property type="term" value="F:pyridoxal phosphate binding"/>
    <property type="evidence" value="ECO:0007669"/>
    <property type="project" value="InterPro"/>
</dbReference>
<dbReference type="Pfam" id="PF00392">
    <property type="entry name" value="GntR"/>
    <property type="match status" value="1"/>
</dbReference>
<dbReference type="GO" id="GO:0003700">
    <property type="term" value="F:DNA-binding transcription factor activity"/>
    <property type="evidence" value="ECO:0007669"/>
    <property type="project" value="InterPro"/>
</dbReference>
<evidence type="ECO:0000259" key="7">
    <source>
        <dbReference type="PROSITE" id="PS50949"/>
    </source>
</evidence>
<dbReference type="PANTHER" id="PTHR46577:SF1">
    <property type="entry name" value="HTH-TYPE TRANSCRIPTIONAL REGULATORY PROTEIN GABR"/>
    <property type="match status" value="1"/>
</dbReference>
<feature type="domain" description="HTH gntR-type" evidence="7">
    <location>
        <begin position="12"/>
        <end position="80"/>
    </location>
</feature>
<dbReference type="Gene3D" id="3.40.640.10">
    <property type="entry name" value="Type I PLP-dependent aspartate aminotransferase-like (Major domain)"/>
    <property type="match status" value="1"/>
</dbReference>
<dbReference type="InterPro" id="IPR015424">
    <property type="entry name" value="PyrdxlP-dep_Trfase"/>
</dbReference>
<dbReference type="Pfam" id="PF00155">
    <property type="entry name" value="Aminotran_1_2"/>
    <property type="match status" value="1"/>
</dbReference>
<dbReference type="Gene3D" id="1.10.10.10">
    <property type="entry name" value="Winged helix-like DNA-binding domain superfamily/Winged helix DNA-binding domain"/>
    <property type="match status" value="1"/>
</dbReference>
<dbReference type="SMART" id="SM00345">
    <property type="entry name" value="HTH_GNTR"/>
    <property type="match status" value="1"/>
</dbReference>
<keyword evidence="8" id="KW-0808">Transferase</keyword>
<dbReference type="GO" id="GO:0008483">
    <property type="term" value="F:transaminase activity"/>
    <property type="evidence" value="ECO:0007669"/>
    <property type="project" value="UniProtKB-KW"/>
</dbReference>
<dbReference type="AlphaFoldDB" id="A0A1M6V9X4"/>
<evidence type="ECO:0000256" key="3">
    <source>
        <dbReference type="ARBA" id="ARBA00023015"/>
    </source>
</evidence>
<evidence type="ECO:0000256" key="6">
    <source>
        <dbReference type="SAM" id="MobiDB-lite"/>
    </source>
</evidence>
<keyword evidence="9" id="KW-1185">Reference proteome</keyword>
<dbReference type="CDD" id="cd07377">
    <property type="entry name" value="WHTH_GntR"/>
    <property type="match status" value="1"/>
</dbReference>
<keyword evidence="5" id="KW-0804">Transcription</keyword>
<dbReference type="InterPro" id="IPR036390">
    <property type="entry name" value="WH_DNA-bd_sf"/>
</dbReference>
<keyword evidence="4" id="KW-0238">DNA-binding</keyword>
<evidence type="ECO:0000256" key="5">
    <source>
        <dbReference type="ARBA" id="ARBA00023163"/>
    </source>
</evidence>
<dbReference type="SUPFAM" id="SSF46785">
    <property type="entry name" value="Winged helix' DNA-binding domain"/>
    <property type="match status" value="1"/>
</dbReference>
<dbReference type="InterPro" id="IPR000524">
    <property type="entry name" value="Tscrpt_reg_HTH_GntR"/>
</dbReference>
<dbReference type="InterPro" id="IPR036388">
    <property type="entry name" value="WH-like_DNA-bd_sf"/>
</dbReference>
<dbReference type="PANTHER" id="PTHR46577">
    <property type="entry name" value="HTH-TYPE TRANSCRIPTIONAL REGULATORY PROTEIN GABR"/>
    <property type="match status" value="1"/>
</dbReference>
<dbReference type="SUPFAM" id="SSF53383">
    <property type="entry name" value="PLP-dependent transferases"/>
    <property type="match status" value="1"/>
</dbReference>
<dbReference type="InterPro" id="IPR015421">
    <property type="entry name" value="PyrdxlP-dep_Trfase_major"/>
</dbReference>
<dbReference type="PROSITE" id="PS50949">
    <property type="entry name" value="HTH_GNTR"/>
    <property type="match status" value="1"/>
</dbReference>